<dbReference type="SUPFAM" id="SSF48179">
    <property type="entry name" value="6-phosphogluconate dehydrogenase C-terminal domain-like"/>
    <property type="match status" value="1"/>
</dbReference>
<dbReference type="Proteomes" id="UP000070700">
    <property type="component" value="Unassembled WGS sequence"/>
</dbReference>
<dbReference type="RefSeq" id="XP_018073698.1">
    <property type="nucleotide sequence ID" value="XM_018214663.1"/>
</dbReference>
<keyword evidence="2" id="KW-0521">NADP</keyword>
<dbReference type="Pfam" id="PF02558">
    <property type="entry name" value="ApbA"/>
    <property type="match status" value="1"/>
</dbReference>
<dbReference type="FunFam" id="1.10.1040.10:FF:000017">
    <property type="entry name" value="2-dehydropantoate 2-reductase"/>
    <property type="match status" value="1"/>
</dbReference>
<dbReference type="PANTHER" id="PTHR21708">
    <property type="entry name" value="PROBABLE 2-DEHYDROPANTOATE 2-REDUCTASE"/>
    <property type="match status" value="1"/>
</dbReference>
<dbReference type="InterPro" id="IPR008927">
    <property type="entry name" value="6-PGluconate_DH-like_C_sf"/>
</dbReference>
<dbReference type="InterPro" id="IPR036291">
    <property type="entry name" value="NAD(P)-bd_dom_sf"/>
</dbReference>
<evidence type="ECO:0000256" key="1">
    <source>
        <dbReference type="ARBA" id="ARBA00007870"/>
    </source>
</evidence>
<sequence>MPTHLSPPGTVPPSPTTAAANQEKEFNIALLGAGGVGTIAALVLEKSGRARVTAILRSSYAVVSEKGWAIESVDHGVLGSWRCERVVQTIEEAVFPEPQPSPPIPTGAPTPMEAARERYDYIVLCTKQLPEKYNLAEMIAPLVTPGLTAIVLIQNGLNIQDPFIKAFPSNVTMSAVSMIGSFAEPPNVVKHIGPDILQIGPHYHAGVPDVVSLEKTKTFVQMYSEGGAKSCEFVDDMPKARWSKLLWNGTYNSICALVEVHVGDVQSSGAKEGLVLPIMRELQAVAKEDGVLLEDEVVQFMAERSPRSSRWQPSMLLDKVHGRPMEFEVILGAPIRRGRELGVPTPVMSTVYELLKLVRWKVENPGEDGEPHIG</sequence>
<dbReference type="KEGG" id="psco:LY89DRAFT_683222"/>
<organism evidence="6 7">
    <name type="scientific">Mollisia scopiformis</name>
    <name type="common">Conifer needle endophyte fungus</name>
    <name type="synonym">Phialocephala scopiformis</name>
    <dbReference type="NCBI Taxonomy" id="149040"/>
    <lineage>
        <taxon>Eukaryota</taxon>
        <taxon>Fungi</taxon>
        <taxon>Dikarya</taxon>
        <taxon>Ascomycota</taxon>
        <taxon>Pezizomycotina</taxon>
        <taxon>Leotiomycetes</taxon>
        <taxon>Helotiales</taxon>
        <taxon>Mollisiaceae</taxon>
        <taxon>Mollisia</taxon>
    </lineage>
</organism>
<evidence type="ECO:0000259" key="4">
    <source>
        <dbReference type="Pfam" id="PF02558"/>
    </source>
</evidence>
<dbReference type="GeneID" id="28824389"/>
<evidence type="ECO:0000256" key="2">
    <source>
        <dbReference type="ARBA" id="ARBA00022857"/>
    </source>
</evidence>
<name>A0A194XGP7_MOLSC</name>
<feature type="domain" description="Ketopantoate reductase N-terminal" evidence="4">
    <location>
        <begin position="28"/>
        <end position="202"/>
    </location>
</feature>
<accession>A0A194XGP7</accession>
<protein>
    <submittedName>
        <fullName evidence="6">2-dehydropantoate 2-reductase</fullName>
    </submittedName>
</protein>
<comment type="similarity">
    <text evidence="1">Belongs to the ketopantoate reductase family.</text>
</comment>
<evidence type="ECO:0000313" key="7">
    <source>
        <dbReference type="Proteomes" id="UP000070700"/>
    </source>
</evidence>
<keyword evidence="7" id="KW-1185">Reference proteome</keyword>
<keyword evidence="3" id="KW-0560">Oxidoreductase</keyword>
<evidence type="ECO:0000256" key="3">
    <source>
        <dbReference type="ARBA" id="ARBA00023002"/>
    </source>
</evidence>
<evidence type="ECO:0000259" key="5">
    <source>
        <dbReference type="Pfam" id="PF08546"/>
    </source>
</evidence>
<dbReference type="Pfam" id="PF08546">
    <property type="entry name" value="ApbA_C"/>
    <property type="match status" value="1"/>
</dbReference>
<dbReference type="GO" id="GO:0008677">
    <property type="term" value="F:2-dehydropantoate 2-reductase activity"/>
    <property type="evidence" value="ECO:0007669"/>
    <property type="project" value="InterPro"/>
</dbReference>
<evidence type="ECO:0000313" key="6">
    <source>
        <dbReference type="EMBL" id="KUJ19343.1"/>
    </source>
</evidence>
<dbReference type="InParanoid" id="A0A194XGP7"/>
<dbReference type="Gene3D" id="1.10.1040.10">
    <property type="entry name" value="N-(1-d-carboxylethyl)-l-norvaline Dehydrogenase, domain 2"/>
    <property type="match status" value="1"/>
</dbReference>
<gene>
    <name evidence="6" type="ORF">LY89DRAFT_683222</name>
</gene>
<dbReference type="GO" id="GO:0015940">
    <property type="term" value="P:pantothenate biosynthetic process"/>
    <property type="evidence" value="ECO:0007669"/>
    <property type="project" value="InterPro"/>
</dbReference>
<proteinExistence type="inferred from homology"/>
<dbReference type="InterPro" id="IPR013752">
    <property type="entry name" value="KPA_reductase"/>
</dbReference>
<dbReference type="NCBIfam" id="TIGR00745">
    <property type="entry name" value="apbA_panE"/>
    <property type="match status" value="1"/>
</dbReference>
<dbReference type="SUPFAM" id="SSF51735">
    <property type="entry name" value="NAD(P)-binding Rossmann-fold domains"/>
    <property type="match status" value="1"/>
</dbReference>
<reference evidence="6 7" key="1">
    <citation type="submission" date="2015-10" db="EMBL/GenBank/DDBJ databases">
        <title>Full genome of DAOMC 229536 Phialocephala scopiformis, a fungal endophyte of spruce producing the potent anti-insectan compound rugulosin.</title>
        <authorList>
            <consortium name="DOE Joint Genome Institute"/>
            <person name="Walker A.K."/>
            <person name="Frasz S.L."/>
            <person name="Seifert K.A."/>
            <person name="Miller J.D."/>
            <person name="Mondo S.J."/>
            <person name="Labutti K."/>
            <person name="Lipzen A."/>
            <person name="Dockter R."/>
            <person name="Kennedy M."/>
            <person name="Grigoriev I.V."/>
            <person name="Spatafora J.W."/>
        </authorList>
    </citation>
    <scope>NUCLEOTIDE SEQUENCE [LARGE SCALE GENOMIC DNA]</scope>
    <source>
        <strain evidence="6 7">CBS 120377</strain>
    </source>
</reference>
<dbReference type="InterPro" id="IPR013332">
    <property type="entry name" value="KPR_N"/>
</dbReference>
<dbReference type="InterPro" id="IPR003710">
    <property type="entry name" value="ApbA"/>
</dbReference>
<dbReference type="InterPro" id="IPR013328">
    <property type="entry name" value="6PGD_dom2"/>
</dbReference>
<feature type="domain" description="Ketopantoate reductase C-terminal" evidence="5">
    <location>
        <begin position="238"/>
        <end position="357"/>
    </location>
</feature>
<dbReference type="FunCoup" id="A0A194XGP7">
    <property type="interactions" value="44"/>
</dbReference>
<dbReference type="OrthoDB" id="3609at2759"/>
<dbReference type="PANTHER" id="PTHR21708:SF30">
    <property type="entry name" value="2-DEHYDROPANTOATE 2-REDUCTASE-RELATED"/>
    <property type="match status" value="1"/>
</dbReference>
<dbReference type="Gene3D" id="3.40.50.720">
    <property type="entry name" value="NAD(P)-binding Rossmann-like Domain"/>
    <property type="match status" value="1"/>
</dbReference>
<dbReference type="InterPro" id="IPR051402">
    <property type="entry name" value="KPR-Related"/>
</dbReference>
<dbReference type="AlphaFoldDB" id="A0A194XGP7"/>
<dbReference type="GO" id="GO:0005737">
    <property type="term" value="C:cytoplasm"/>
    <property type="evidence" value="ECO:0007669"/>
    <property type="project" value="TreeGrafter"/>
</dbReference>
<dbReference type="EMBL" id="KQ947411">
    <property type="protein sequence ID" value="KUJ19343.1"/>
    <property type="molecule type" value="Genomic_DNA"/>
</dbReference>